<proteinExistence type="predicted"/>
<feature type="coiled-coil region" evidence="7">
    <location>
        <begin position="2210"/>
        <end position="2237"/>
    </location>
</feature>
<dbReference type="Pfam" id="PF16879">
    <property type="entry name" value="Sin3a_C"/>
    <property type="match status" value="1"/>
</dbReference>
<keyword evidence="3" id="KW-0677">Repeat</keyword>
<dbReference type="InterPro" id="IPR007111">
    <property type="entry name" value="NACHT_NTPase"/>
</dbReference>
<gene>
    <name evidence="10" type="ORF">APTSU1_000856100</name>
</gene>
<dbReference type="Pfam" id="PF08295">
    <property type="entry name" value="Sin3_corepress"/>
    <property type="match status" value="1"/>
</dbReference>
<dbReference type="InterPro" id="IPR001680">
    <property type="entry name" value="WD40_rpt"/>
</dbReference>
<evidence type="ECO:0000256" key="8">
    <source>
        <dbReference type="SAM" id="MobiDB-lite"/>
    </source>
</evidence>
<evidence type="ECO:0000256" key="7">
    <source>
        <dbReference type="SAM" id="Coils"/>
    </source>
</evidence>
<organism evidence="10 11">
    <name type="scientific">Apodemus speciosus</name>
    <name type="common">Large Japanese field mouse</name>
    <dbReference type="NCBI Taxonomy" id="105296"/>
    <lineage>
        <taxon>Eukaryota</taxon>
        <taxon>Metazoa</taxon>
        <taxon>Chordata</taxon>
        <taxon>Craniata</taxon>
        <taxon>Vertebrata</taxon>
        <taxon>Euteleostomi</taxon>
        <taxon>Mammalia</taxon>
        <taxon>Eutheria</taxon>
        <taxon>Euarchontoglires</taxon>
        <taxon>Glires</taxon>
        <taxon>Rodentia</taxon>
        <taxon>Myomorpha</taxon>
        <taxon>Muroidea</taxon>
        <taxon>Muridae</taxon>
        <taxon>Murinae</taxon>
        <taxon>Apodemus</taxon>
    </lineage>
</organism>
<evidence type="ECO:0000259" key="9">
    <source>
        <dbReference type="SMART" id="SM00761"/>
    </source>
</evidence>
<dbReference type="SMART" id="SM00761">
    <property type="entry name" value="HDAC_interact"/>
    <property type="match status" value="1"/>
</dbReference>
<dbReference type="InterPro" id="IPR019775">
    <property type="entry name" value="WD40_repeat_CS"/>
</dbReference>
<accession>A0ABQ0F2I3</accession>
<dbReference type="PANTHER" id="PTHR45013">
    <property type="entry name" value="NACHT DOMAIN- AND WD REPEAT-CONTAINING PROTEIN 1"/>
    <property type="match status" value="1"/>
</dbReference>
<dbReference type="Gene3D" id="1.20.1160.11">
    <property type="entry name" value="Paired amphipathic helix"/>
    <property type="match status" value="3"/>
</dbReference>
<dbReference type="PROSITE" id="PS50294">
    <property type="entry name" value="WD_REPEATS_REGION"/>
    <property type="match status" value="3"/>
</dbReference>
<evidence type="ECO:0000256" key="3">
    <source>
        <dbReference type="ARBA" id="ARBA00022737"/>
    </source>
</evidence>
<feature type="repeat" description="WD" evidence="5">
    <location>
        <begin position="994"/>
        <end position="1035"/>
    </location>
</feature>
<dbReference type="PROSITE" id="PS00678">
    <property type="entry name" value="WD_REPEATS_1"/>
    <property type="match status" value="1"/>
</dbReference>
<dbReference type="SUPFAM" id="SSF52540">
    <property type="entry name" value="P-loop containing nucleoside triphosphate hydrolases"/>
    <property type="match status" value="1"/>
</dbReference>
<evidence type="ECO:0000256" key="6">
    <source>
        <dbReference type="PROSITE-ProRule" id="PRU00810"/>
    </source>
</evidence>
<dbReference type="Proteomes" id="UP001623349">
    <property type="component" value="Unassembled WGS sequence"/>
</dbReference>
<name>A0ABQ0F2I3_APOSI</name>
<evidence type="ECO:0000313" key="11">
    <source>
        <dbReference type="Proteomes" id="UP001623349"/>
    </source>
</evidence>
<dbReference type="Gene3D" id="3.40.50.300">
    <property type="entry name" value="P-loop containing nucleotide triphosphate hydrolases"/>
    <property type="match status" value="1"/>
</dbReference>
<dbReference type="Pfam" id="PF12894">
    <property type="entry name" value="ANAPC4_WD40"/>
    <property type="match status" value="1"/>
</dbReference>
<dbReference type="InterPro" id="IPR057588">
    <property type="entry name" value="NWD1/2-like_WH"/>
</dbReference>
<dbReference type="EMBL" id="BAAFST010000008">
    <property type="protein sequence ID" value="GAB1293330.1"/>
    <property type="molecule type" value="Genomic_DNA"/>
</dbReference>
<keyword evidence="4 6" id="KW-0539">Nucleus</keyword>
<comment type="caution">
    <text evidence="10">The sequence shown here is derived from an EMBL/GenBank/DDBJ whole genome shotgun (WGS) entry which is preliminary data.</text>
</comment>
<dbReference type="InterPro" id="IPR015943">
    <property type="entry name" value="WD40/YVTN_repeat-like_dom_sf"/>
</dbReference>
<dbReference type="InterPro" id="IPR024977">
    <property type="entry name" value="Apc4-like_WD40_dom"/>
</dbReference>
<feature type="compositionally biased region" description="Basic and acidic residues" evidence="8">
    <location>
        <begin position="2164"/>
        <end position="2175"/>
    </location>
</feature>
<feature type="region of interest" description="Disordered" evidence="8">
    <location>
        <begin position="2143"/>
        <end position="2182"/>
    </location>
</feature>
<feature type="compositionally biased region" description="Acidic residues" evidence="8">
    <location>
        <begin position="2152"/>
        <end position="2163"/>
    </location>
</feature>
<dbReference type="Pfam" id="PF25469">
    <property type="entry name" value="WHD_NWD1"/>
    <property type="match status" value="1"/>
</dbReference>
<evidence type="ECO:0000256" key="5">
    <source>
        <dbReference type="PROSITE-ProRule" id="PRU00221"/>
    </source>
</evidence>
<feature type="repeat" description="WD" evidence="5">
    <location>
        <begin position="1212"/>
        <end position="1253"/>
    </location>
</feature>
<comment type="subcellular location">
    <subcellularLocation>
        <location evidence="1 6">Nucleus</location>
    </subcellularLocation>
</comment>
<evidence type="ECO:0000256" key="1">
    <source>
        <dbReference type="ARBA" id="ARBA00004123"/>
    </source>
</evidence>
<sequence>MGLRTSPGEELSRQMGSMDAGPLSPGTRQRLLQGQAGSLPAPSSSSAVIIFISSTVSDMDTEREALQCTAYPEVQSFCQRHGLSFEVVDLRWGIPHTRATDHLTVELCLEELGRCQRTSVGPAFVALLGDQYGPCPVPQRIEEKEWEALRAQLTSRPRDLELVIRHFQRDENTVPPTYVLQPPGSLVVPGPEEATLASVLRAGAQEAWRLGLISQEQWMCYHRSVIEWEIEHGLLNSARGDRGATVFLRDVQDLNKHILDDCSLKMVDRLADGCLDTDAQSLLSGLKGRILDAQPGALKSHHLPWSRDLVNPKNKAHARYLKQLSEQFVARTNHQVLERLRELELARQELGWLYQEIGHHLWHSTESTKVFCGHQELLARLGQRLRQDESQTHTPLVLFGPPGIGKTSLMCKLAQQVPELLGHKTVAVLRLLGTSKLSLDVRSLLRSLSFQLCVAYGLPLPPAQVLEAHSRVGHFFHTLLHTVSQRNFESLVLLLDSVDDLDSTRHSPRVSWLPLKCPPRVHVILSTCSGQQVFHNLQQTLQDASAYWEVKALSGSQGQEFIQLLLAEAGRTLSPGQRDVLWASLPECGHPGRLRLAFEEARKWASFTVPVPLATSAEEATHQLCIRLEETHGQLLVAHVLGYIVSSRYGLSEAELKDVLSLDDEVLQAVYRDWTPPSKELLRFPPLLWVRLRRDLGHCLVRRPVDGCMLLAVAHRQLSQVVQVRYLSGPERAKRHGVLAEFFSGAWSQGIKKLITLPLVGKPLNLDRKVAPQPLWFSGTVANWRKLTELPFHLLHAGRLEELKQEVLGNMSWISCRGISGGIEDLLDDFDMCAPHMNSPEVDLIREAIQLCGPAIELRGLEKSVLYTELLARLLFFAASHPVMIGQLCQQAQSWFRACPYPMLVPLAGFLQPPGGPLRATLTGCHKELGWQRLVTRPDDLGLILGTHMMEGDDLLLCITAIAWSLEEKLLVVGTQDGTMVVWDVEEQQVVHVLMGHTAEVRCVHVFAQGTLAISASKDHTLRLWSLLSGQEKVTILDGGLPNPIEPQSWGLHVDEINKVVYSTSGAKINVWNLETLKLVFCITGDVSDPWVCVALLAAQGLLLALSKGGQVSLWSSAMGKLQEKHQLSSIKEETPTCAVSVQTQARLVAGFSSGCIALVSAGEDRLLEKLPGAVGFLVLSEDDSLLAAGFGRSVRIFLADSQGFHQFMASDLEHEDVVETAVWGPENNLIITGSQDALIQVWSLEGEEQDSLDTSSEVCCLEVAEQAKLLFTGLVSGIVLVFPLNSRQDVLCIPPPEARKAVNCMSLSKSEDRLAIAYDNIVLVLDISPGDPCPAIEGPTYTFYTQLPETIVSVAVLADYRVVYGMSDGSLFLYDCAWSKVFPLEAHGSRVSCVEVSHGEQLAVSGSEDPLLCLWDLQACRGMFEMSYESSCCRGVRCACFSKDDKHVFAGMEDRSVTAWSTLDVFVHAVINRIIPTSNGFMAPTSHGYLIRERFQCPSVRASQQDPLKNFKKAVWLVEDALTYLDQVKIRFGSDPATYNGFLEIMKEFKSQSIDTPGVIRRVSQLFHEHPDLIVGFNAFLPLGYRIDIPRNGKLNIQSPLSSQDNSHSHGDCGEDFKQMSYKEDRGQVSLESDSVEFNNAISYVNKIKTRFLDHPEIYRSFLEILHTYQKEQLHTKGRPFRGMSEEEVFTEVANLFRGQEDLLSEFGQFLPEAKRSLSNGSCEMNSVQKNEEKSLEHNKKRSRPSLLRPVSAPAKKKMKLRGTKDLSVAAVGKYGTLQEFSFFDKVRRVLKSQEVYENFLRCIALFNQELVSGSELLQLVSPFLGKFPELFAQFKSFLGVKELSFAPPMSDRSGDGISREIDYASCKRIGSSYRALPKTYQQPKCSGRTAICKEVLNDTWVSFPSWSEDSTFVSSKKTPYEEQLHRCEDERFELDVVLETNLATIRVLESVQKKLSRMAPEDQEKLRLDDCLGGTSEVIQRRAIHRIYGDKAPEVIESLKRNPATAVPVVLKRLKAKEEEWREAQQGFNKIWREQYEKAYLKSLDHQAVNFKQNDTKALRSKSLLNEIESVYDEHQEQHSEGRSAPSSEPHLIFVYEDRQVLEDAAALISYYVKRQPAIQKEDQGTIRQLLHRFLPSLFFSQQRPGTSDDSADERDQDSAEPEGRRPTDEKPPADAPPELPKTLDDVYSLFFANNNWYFFLRLHQTLCARLLKIYRQAQKQLLEHRREQEREQLLCEGRREKAADPAMELRLKQPSEVELEEYYPAFLDMVRSLLEGSIDPTQYEDTLREMFTIHAYIGFTMDKLVQNIARQGYICRLHHLVSDDVCLKVVELYLSEQQRGAAGGNLSSRCVRAAREASYQWKAERCMADENCFKVMFLQRRGQVIMTIELLDTEEAQAEDPVEVQHLARYVEQYVGTEGASSSPTEGFLLKPVFLQRNLKKFRRWQCEQVRAMRGEAKSSWKRLMGVESACDVDCRFRLGTHKMVFIVNSEDYMYRRGTLCRAKQVQPLVLLRHHRHFEEWHGRWLEDNVTVAAAGLVQDWLMGEEEEDMVPCKTLCETAHVHGLPVTRYRVQYSRRPASP</sequence>
<dbReference type="Pfam" id="PF05729">
    <property type="entry name" value="NACHT"/>
    <property type="match status" value="1"/>
</dbReference>
<dbReference type="InterPro" id="IPR027417">
    <property type="entry name" value="P-loop_NTPase"/>
</dbReference>
<feature type="region of interest" description="Disordered" evidence="8">
    <location>
        <begin position="1722"/>
        <end position="1750"/>
    </location>
</feature>
<feature type="domain" description="Histone deacetylase interacting" evidence="9">
    <location>
        <begin position="1867"/>
        <end position="1967"/>
    </location>
</feature>
<reference evidence="10 11" key="1">
    <citation type="submission" date="2024-08" db="EMBL/GenBank/DDBJ databases">
        <title>The draft genome of Apodemus speciosus.</title>
        <authorList>
            <person name="Nabeshima K."/>
            <person name="Suzuki S."/>
            <person name="Onuma M."/>
        </authorList>
    </citation>
    <scope>NUCLEOTIDE SEQUENCE [LARGE SCALE GENOMIC DNA]</scope>
    <source>
        <strain evidence="10">IB14-021</strain>
    </source>
</reference>
<dbReference type="InterPro" id="IPR036600">
    <property type="entry name" value="PAH_sf"/>
</dbReference>
<dbReference type="SUPFAM" id="SSF50978">
    <property type="entry name" value="WD40 repeat-like"/>
    <property type="match status" value="2"/>
</dbReference>
<dbReference type="InterPro" id="IPR025139">
    <property type="entry name" value="DUF4062"/>
</dbReference>
<dbReference type="Pfam" id="PF13271">
    <property type="entry name" value="DUF4062"/>
    <property type="match status" value="1"/>
</dbReference>
<protein>
    <submittedName>
        <fullName evidence="10">NACHT domain- and WD repeat-containing protein 1</fullName>
    </submittedName>
</protein>
<keyword evidence="2 5" id="KW-0853">WD repeat</keyword>
<feature type="repeat" description="WD" evidence="5">
    <location>
        <begin position="959"/>
        <end position="993"/>
    </location>
</feature>
<keyword evidence="7" id="KW-0175">Coiled coil</keyword>
<keyword evidence="11" id="KW-1185">Reference proteome</keyword>
<evidence type="ECO:0000256" key="2">
    <source>
        <dbReference type="ARBA" id="ARBA00022574"/>
    </source>
</evidence>
<dbReference type="InterPro" id="IPR043365">
    <property type="entry name" value="NWD1"/>
</dbReference>
<dbReference type="PROSITE" id="PS51477">
    <property type="entry name" value="PAH"/>
    <property type="match status" value="3"/>
</dbReference>
<evidence type="ECO:0000256" key="4">
    <source>
        <dbReference type="ARBA" id="ARBA00023242"/>
    </source>
</evidence>
<dbReference type="PANTHER" id="PTHR45013:SF1">
    <property type="entry name" value="NACHT DOMAIN- AND WD REPEAT-CONTAINING PROTEIN 1"/>
    <property type="match status" value="1"/>
</dbReference>
<dbReference type="InterPro" id="IPR003822">
    <property type="entry name" value="PAH"/>
</dbReference>
<evidence type="ECO:0000313" key="10">
    <source>
        <dbReference type="EMBL" id="GAB1293330.1"/>
    </source>
</evidence>
<dbReference type="InterPro" id="IPR036322">
    <property type="entry name" value="WD40_repeat_dom_sf"/>
</dbReference>
<dbReference type="InterPro" id="IPR031693">
    <property type="entry name" value="Sin3_C"/>
</dbReference>
<dbReference type="Gene3D" id="2.130.10.10">
    <property type="entry name" value="YVTN repeat-like/Quinoprotein amine dehydrogenase"/>
    <property type="match status" value="2"/>
</dbReference>
<dbReference type="Pfam" id="PF00400">
    <property type="entry name" value="WD40"/>
    <property type="match status" value="3"/>
</dbReference>
<feature type="repeat" description="WD" evidence="5">
    <location>
        <begin position="1385"/>
        <end position="1419"/>
    </location>
</feature>
<dbReference type="SMART" id="SM00320">
    <property type="entry name" value="WD40"/>
    <property type="match status" value="9"/>
</dbReference>
<dbReference type="Pfam" id="PF02671">
    <property type="entry name" value="PAH"/>
    <property type="match status" value="3"/>
</dbReference>
<dbReference type="InterPro" id="IPR013194">
    <property type="entry name" value="HDAC_interact_dom"/>
</dbReference>
<feature type="region of interest" description="Disordered" evidence="8">
    <location>
        <begin position="1"/>
        <end position="29"/>
    </location>
</feature>
<dbReference type="PROSITE" id="PS50082">
    <property type="entry name" value="WD_REPEATS_2"/>
    <property type="match status" value="4"/>
</dbReference>
<dbReference type="SUPFAM" id="SSF47762">
    <property type="entry name" value="PAH2 domain"/>
    <property type="match status" value="3"/>
</dbReference>